<dbReference type="InterPro" id="IPR050226">
    <property type="entry name" value="NagZ_Beta-hexosaminidase"/>
</dbReference>
<dbReference type="Gene3D" id="3.20.20.300">
    <property type="entry name" value="Glycoside hydrolase, family 3, N-terminal domain"/>
    <property type="match status" value="1"/>
</dbReference>
<dbReference type="RefSeq" id="WP_015868247.1">
    <property type="nucleotide sequence ID" value="NC_012785.1"/>
</dbReference>
<dbReference type="AlphaFoldDB" id="C5CGK3"/>
<evidence type="ECO:0000256" key="1">
    <source>
        <dbReference type="ARBA" id="ARBA00005336"/>
    </source>
</evidence>
<dbReference type="GO" id="GO:0005975">
    <property type="term" value="P:carbohydrate metabolic process"/>
    <property type="evidence" value="ECO:0007669"/>
    <property type="project" value="InterPro"/>
</dbReference>
<protein>
    <submittedName>
        <fullName evidence="5">Glycoside hydrolase family 3 domain protein</fullName>
    </submittedName>
</protein>
<keyword evidence="2 5" id="KW-0378">Hydrolase</keyword>
<dbReference type="EMBL" id="CP001634">
    <property type="protein sequence ID" value="ACR79585.1"/>
    <property type="molecule type" value="Genomic_DNA"/>
</dbReference>
<dbReference type="HOGENOM" id="CLU_008392_5_3_0"/>
<dbReference type="OrthoDB" id="9805821at2"/>
<dbReference type="STRING" id="521045.Kole_0876"/>
<feature type="domain" description="Glycoside hydrolase family 3 N-terminal" evidence="4">
    <location>
        <begin position="25"/>
        <end position="340"/>
    </location>
</feature>
<dbReference type="SUPFAM" id="SSF51445">
    <property type="entry name" value="(Trans)glycosidases"/>
    <property type="match status" value="1"/>
</dbReference>
<dbReference type="InterPro" id="IPR017853">
    <property type="entry name" value="GH"/>
</dbReference>
<keyword evidence="3" id="KW-0326">Glycosidase</keyword>
<evidence type="ECO:0000259" key="4">
    <source>
        <dbReference type="Pfam" id="PF00933"/>
    </source>
</evidence>
<reference evidence="5 6" key="2">
    <citation type="journal article" date="2011" name="J. Bacteriol.">
        <title>Genome Sequence of Kosmotoga olearia Strain TBF 19.5.1, a Thermophilic Bacterium with a Wide Growth Temperature Range, Isolated from the Troll B Oil Platform in the North Sea.</title>
        <authorList>
            <person name="Swithers K.S."/>
            <person name="Dipippo J.L."/>
            <person name="Bruce D.C."/>
            <person name="Detter C."/>
            <person name="Tapia R."/>
            <person name="Han S."/>
            <person name="Goodwin L.A."/>
            <person name="Han J."/>
            <person name="Woyke T."/>
            <person name="Pitluck S."/>
            <person name="Pennacchio L."/>
            <person name="Nolan M."/>
            <person name="Mikhailova N."/>
            <person name="Land M.L."/>
            <person name="Nesbo C.L."/>
            <person name="Gogarten J.P."/>
            <person name="Noll K.M."/>
        </authorList>
    </citation>
    <scope>NUCLEOTIDE SEQUENCE [LARGE SCALE GENOMIC DNA]</scope>
    <source>
        <strain evidence="6">ATCC BAA-1733 / DSM 21960 / TBF 19.5.1</strain>
    </source>
</reference>
<sequence>MFSESFKMLLLGTLTLSQFVSMMSIEQKVGQLFLFGFQGISYNDQIQLLIDKGVRGFVIFGRNVKDKDQVKELVEQIKTHCDDIPPFVAVDQEGGMVARIRDIFVPPNAMLLGSVNDTELTYKVGYLTGKALRDLGINMDFAPVLDVNSNPFNPIIGVRSFWNEPTRVATNGVAFFKGLLSAGVIPVGKHFPGHGDTDTDSHTSLPVINKPESNFIETDVSPFKIAVENKIPALMTAHILLPFWDNVPATISKKIISYLREKLGFDGVIISDDMLMKAVSEGKSVKEAVKQSLLAGVDMFIIWKDLETQLEVADYILQEVKNGNIPEEVIDNAVKRITKLRLLAYASELNELDLQVEKIWEEISDGIALCKGNFSLEKDKKYLIFFPYNPGVSIVQERAYTREYITSLLKKEGITFKLVKYNLRSTPYRYIKTIKKASTYDGVIIFTMDTYRNKYSAELVNLLIHENKNNLLIAIQSPYDYLFVKDKELVNAYITTYDWNEYLAIRLLDYLIDNTPLKGECILTKGGI</sequence>
<gene>
    <name evidence="5" type="ordered locus">Kole_0876</name>
</gene>
<organism evidence="5 6">
    <name type="scientific">Kosmotoga olearia (strain ATCC BAA-1733 / DSM 21960 / TBF 19.5.1)</name>
    <dbReference type="NCBI Taxonomy" id="521045"/>
    <lineage>
        <taxon>Bacteria</taxon>
        <taxon>Thermotogati</taxon>
        <taxon>Thermotogota</taxon>
        <taxon>Thermotogae</taxon>
        <taxon>Kosmotogales</taxon>
        <taxon>Kosmotogaceae</taxon>
        <taxon>Kosmotoga</taxon>
    </lineage>
</organism>
<dbReference type="KEGG" id="kol:Kole_0876"/>
<accession>C5CGK3</accession>
<comment type="similarity">
    <text evidence="1">Belongs to the glycosyl hydrolase 3 family.</text>
</comment>
<dbReference type="Pfam" id="PF00933">
    <property type="entry name" value="Glyco_hydro_3"/>
    <property type="match status" value="1"/>
</dbReference>
<dbReference type="eggNOG" id="COG1472">
    <property type="taxonomic scope" value="Bacteria"/>
</dbReference>
<name>C5CGK3_KOSOT</name>
<dbReference type="InterPro" id="IPR001764">
    <property type="entry name" value="Glyco_hydro_3_N"/>
</dbReference>
<proteinExistence type="inferred from homology"/>
<keyword evidence="6" id="KW-1185">Reference proteome</keyword>
<dbReference type="GO" id="GO:0009254">
    <property type="term" value="P:peptidoglycan turnover"/>
    <property type="evidence" value="ECO:0007669"/>
    <property type="project" value="TreeGrafter"/>
</dbReference>
<dbReference type="NCBIfam" id="NF003740">
    <property type="entry name" value="PRK05337.1"/>
    <property type="match status" value="1"/>
</dbReference>
<dbReference type="CAZy" id="GH3">
    <property type="family name" value="Glycoside Hydrolase Family 3"/>
</dbReference>
<evidence type="ECO:0000313" key="5">
    <source>
        <dbReference type="EMBL" id="ACR79585.1"/>
    </source>
</evidence>
<dbReference type="GO" id="GO:0004553">
    <property type="term" value="F:hydrolase activity, hydrolyzing O-glycosyl compounds"/>
    <property type="evidence" value="ECO:0007669"/>
    <property type="project" value="InterPro"/>
</dbReference>
<evidence type="ECO:0000256" key="2">
    <source>
        <dbReference type="ARBA" id="ARBA00022801"/>
    </source>
</evidence>
<reference evidence="5 6" key="1">
    <citation type="submission" date="2009-06" db="EMBL/GenBank/DDBJ databases">
        <title>Complete sequence of Thermotogales bacterium TBF 19.5.1.</title>
        <authorList>
            <consortium name="US DOE Joint Genome Institute"/>
            <person name="Lucas S."/>
            <person name="Copeland A."/>
            <person name="Lapidus A."/>
            <person name="Glavina del Rio T."/>
            <person name="Tice H."/>
            <person name="Bruce D."/>
            <person name="Goodwin L."/>
            <person name="Pitluck S."/>
            <person name="Chertkov O."/>
            <person name="Brettin T."/>
            <person name="Detter J.C."/>
            <person name="Han C."/>
            <person name="Schmutz J."/>
            <person name="Larimer F."/>
            <person name="Land M."/>
            <person name="Hauser L."/>
            <person name="Kyrpides N."/>
            <person name="Ovchinnikova G."/>
            <person name="Noll K."/>
        </authorList>
    </citation>
    <scope>NUCLEOTIDE SEQUENCE [LARGE SCALE GENOMIC DNA]</scope>
    <source>
        <strain evidence="6">ATCC BAA-1733 / DSM 21960 / TBF 19.5.1</strain>
    </source>
</reference>
<evidence type="ECO:0000313" key="6">
    <source>
        <dbReference type="Proteomes" id="UP000002382"/>
    </source>
</evidence>
<dbReference type="PANTHER" id="PTHR30480:SF16">
    <property type="entry name" value="GLYCOSIDE HYDROLASE FAMILY 3 DOMAIN PROTEIN"/>
    <property type="match status" value="1"/>
</dbReference>
<dbReference type="Proteomes" id="UP000002382">
    <property type="component" value="Chromosome"/>
</dbReference>
<evidence type="ECO:0000256" key="3">
    <source>
        <dbReference type="ARBA" id="ARBA00023295"/>
    </source>
</evidence>
<dbReference type="PANTHER" id="PTHR30480">
    <property type="entry name" value="BETA-HEXOSAMINIDASE-RELATED"/>
    <property type="match status" value="1"/>
</dbReference>
<dbReference type="InterPro" id="IPR036962">
    <property type="entry name" value="Glyco_hydro_3_N_sf"/>
</dbReference>